<gene>
    <name evidence="11" type="ORF">OKA05_01260</name>
</gene>
<feature type="domain" description="CBS" evidence="10">
    <location>
        <begin position="79"/>
        <end position="135"/>
    </location>
</feature>
<dbReference type="PROSITE" id="PS51371">
    <property type="entry name" value="CBS"/>
    <property type="match status" value="1"/>
</dbReference>
<dbReference type="InterPro" id="IPR038763">
    <property type="entry name" value="DHH_sf"/>
</dbReference>
<dbReference type="EMBL" id="JAPDDT010000001">
    <property type="protein sequence ID" value="MCW1921161.1"/>
    <property type="molecule type" value="Genomic_DNA"/>
</dbReference>
<dbReference type="NCBIfam" id="NF011448">
    <property type="entry name" value="PRK14869.2-4"/>
    <property type="match status" value="1"/>
</dbReference>
<dbReference type="Pfam" id="PF00571">
    <property type="entry name" value="CBS"/>
    <property type="match status" value="1"/>
</dbReference>
<evidence type="ECO:0000259" key="10">
    <source>
        <dbReference type="PROSITE" id="PS51371"/>
    </source>
</evidence>
<dbReference type="InterPro" id="IPR046342">
    <property type="entry name" value="CBS_dom_sf"/>
</dbReference>
<organism evidence="11 12">
    <name type="scientific">Luteolibacter arcticus</name>
    <dbReference type="NCBI Taxonomy" id="1581411"/>
    <lineage>
        <taxon>Bacteria</taxon>
        <taxon>Pseudomonadati</taxon>
        <taxon>Verrucomicrobiota</taxon>
        <taxon>Verrucomicrobiia</taxon>
        <taxon>Verrucomicrobiales</taxon>
        <taxon>Verrucomicrobiaceae</taxon>
        <taxon>Luteolibacter</taxon>
    </lineage>
</organism>
<comment type="subunit">
    <text evidence="2">Homohexamer.</text>
</comment>
<dbReference type="SMART" id="SM00116">
    <property type="entry name" value="CBS"/>
    <property type="match status" value="2"/>
</dbReference>
<keyword evidence="6" id="KW-0464">Manganese</keyword>
<evidence type="ECO:0000256" key="5">
    <source>
        <dbReference type="ARBA" id="ARBA00022801"/>
    </source>
</evidence>
<evidence type="ECO:0000313" key="11">
    <source>
        <dbReference type="EMBL" id="MCW1921161.1"/>
    </source>
</evidence>
<comment type="cofactor">
    <cofactor evidence="1">
        <name>Mn(2+)</name>
        <dbReference type="ChEBI" id="CHEBI:29035"/>
    </cofactor>
</comment>
<dbReference type="SMART" id="SM01131">
    <property type="entry name" value="DHHA2"/>
    <property type="match status" value="1"/>
</dbReference>
<dbReference type="GO" id="GO:0004427">
    <property type="term" value="F:inorganic diphosphate phosphatase activity"/>
    <property type="evidence" value="ECO:0007669"/>
    <property type="project" value="UniProtKB-EC"/>
</dbReference>
<dbReference type="InterPro" id="IPR004097">
    <property type="entry name" value="DHHA2"/>
</dbReference>
<evidence type="ECO:0000256" key="1">
    <source>
        <dbReference type="ARBA" id="ARBA00001936"/>
    </source>
</evidence>
<dbReference type="InterPro" id="IPR001667">
    <property type="entry name" value="DDH_dom"/>
</dbReference>
<evidence type="ECO:0000256" key="9">
    <source>
        <dbReference type="PROSITE-ProRule" id="PRU00703"/>
    </source>
</evidence>
<dbReference type="SUPFAM" id="SSF64182">
    <property type="entry name" value="DHH phosphoesterases"/>
    <property type="match status" value="1"/>
</dbReference>
<dbReference type="InterPro" id="IPR010766">
    <property type="entry name" value="DRTGG"/>
</dbReference>
<dbReference type="Gene3D" id="3.10.310.20">
    <property type="entry name" value="DHHA2 domain"/>
    <property type="match status" value="1"/>
</dbReference>
<dbReference type="PANTHER" id="PTHR12112">
    <property type="entry name" value="BNIP - RELATED"/>
    <property type="match status" value="1"/>
</dbReference>
<keyword evidence="9" id="KW-0129">CBS domain</keyword>
<dbReference type="Pfam" id="PF01368">
    <property type="entry name" value="DHH"/>
    <property type="match status" value="1"/>
</dbReference>
<dbReference type="InterPro" id="IPR000644">
    <property type="entry name" value="CBS_dom"/>
</dbReference>
<comment type="catalytic activity">
    <reaction evidence="8">
        <text>diphosphate + H2O = 2 phosphate + H(+)</text>
        <dbReference type="Rhea" id="RHEA:24576"/>
        <dbReference type="ChEBI" id="CHEBI:15377"/>
        <dbReference type="ChEBI" id="CHEBI:15378"/>
        <dbReference type="ChEBI" id="CHEBI:33019"/>
        <dbReference type="ChEBI" id="CHEBI:43474"/>
        <dbReference type="EC" id="3.6.1.1"/>
    </reaction>
</comment>
<evidence type="ECO:0000256" key="3">
    <source>
        <dbReference type="ARBA" id="ARBA00012146"/>
    </source>
</evidence>
<evidence type="ECO:0000256" key="2">
    <source>
        <dbReference type="ARBA" id="ARBA00011643"/>
    </source>
</evidence>
<name>A0ABT3GC09_9BACT</name>
<sequence>MEPPRRQLPFYVIGHKNPDTDAICSAIGNAALLRATGEPSAEAARCGEVPARTAWVLEKAGIETPALVTDVRTSAGLICRRDVVQVAPSDTFLVAYRRMLASGVRCVPVVDANGEVEGILRYLDLLELLVPGDGSGLQVRTVNVALSKIATTLQAESVGADMPEGDMEEELILLVGASSQSTVERRLKTAAKEGNVGHFFVICGDRPVVQHYAIENGARALLVTGGNGIEPALRDLARKRGVIILMCSQDTASCSTLIRCSRTVRHVMDSNFATVPAGEPVSRLRKSLAKLEQDLFPVQGVHGEMIGVLSKSDLIDPPRTRLALVDHNEFAQAVTGVEECEIVEVIDHHRLAGDLVSREPIRFLNEPVGSTSTLVARKFRHRYLEPDKGTALCLCAGIIADTLCLTSPTTAELDHEMLGWLSELAGIDPATFKAEFFAVGSLLATGTPDAILNADRKEFDDEGVKVTIAQVEELGLEAFEPRRKELEEALKALAADNGYELAVLVVTDIAEHHSVVLAAGDPRFVANLPYARIDASLYDAPGVVSRKKQIFPAVCQALRRAG</sequence>
<comment type="caution">
    <text evidence="11">The sequence shown here is derived from an EMBL/GenBank/DDBJ whole genome shotgun (WGS) entry which is preliminary data.</text>
</comment>
<dbReference type="InterPro" id="IPR038222">
    <property type="entry name" value="DHHA2_dom_sf"/>
</dbReference>
<evidence type="ECO:0000256" key="6">
    <source>
        <dbReference type="ARBA" id="ARBA00023211"/>
    </source>
</evidence>
<evidence type="ECO:0000256" key="4">
    <source>
        <dbReference type="ARBA" id="ARBA00022723"/>
    </source>
</evidence>
<dbReference type="EC" id="3.6.1.1" evidence="3"/>
<evidence type="ECO:0000313" key="12">
    <source>
        <dbReference type="Proteomes" id="UP001320876"/>
    </source>
</evidence>
<protein>
    <recommendedName>
        <fullName evidence="3">inorganic diphosphatase</fullName>
        <ecNumber evidence="3">3.6.1.1</ecNumber>
    </recommendedName>
    <alternativeName>
        <fullName evidence="7">Pyrophosphate phospho-hydrolase</fullName>
    </alternativeName>
</protein>
<dbReference type="SUPFAM" id="SSF54631">
    <property type="entry name" value="CBS-domain pair"/>
    <property type="match status" value="1"/>
</dbReference>
<dbReference type="InterPro" id="IPR028979">
    <property type="entry name" value="Ser_kin/Pase_Hpr-like_N_sf"/>
</dbReference>
<accession>A0ABT3GC09</accession>
<dbReference type="NCBIfam" id="NF011443">
    <property type="entry name" value="PRK14869.1-5"/>
    <property type="match status" value="1"/>
</dbReference>
<dbReference type="RefSeq" id="WP_264485270.1">
    <property type="nucleotide sequence ID" value="NZ_JAPDDT010000001.1"/>
</dbReference>
<keyword evidence="12" id="KW-1185">Reference proteome</keyword>
<proteinExistence type="predicted"/>
<keyword evidence="4" id="KW-0479">Metal-binding</keyword>
<evidence type="ECO:0000256" key="7">
    <source>
        <dbReference type="ARBA" id="ARBA00032535"/>
    </source>
</evidence>
<dbReference type="SUPFAM" id="SSF75138">
    <property type="entry name" value="HprK N-terminal domain-like"/>
    <property type="match status" value="1"/>
</dbReference>
<dbReference type="Gene3D" id="3.40.1390.20">
    <property type="entry name" value="HprK N-terminal domain-like"/>
    <property type="match status" value="1"/>
</dbReference>
<dbReference type="Pfam" id="PF02833">
    <property type="entry name" value="DHHA2"/>
    <property type="match status" value="1"/>
</dbReference>
<dbReference type="Pfam" id="PF07085">
    <property type="entry name" value="DRTGG"/>
    <property type="match status" value="1"/>
</dbReference>
<dbReference type="PANTHER" id="PTHR12112:SF22">
    <property type="entry name" value="MANGANESE-DEPENDENT INORGANIC PYROPHOSPHATASE-RELATED"/>
    <property type="match status" value="1"/>
</dbReference>
<dbReference type="Gene3D" id="3.90.1640.10">
    <property type="entry name" value="inorganic pyrophosphatase (n-terminal core)"/>
    <property type="match status" value="2"/>
</dbReference>
<evidence type="ECO:0000256" key="8">
    <source>
        <dbReference type="ARBA" id="ARBA00047820"/>
    </source>
</evidence>
<dbReference type="Proteomes" id="UP001320876">
    <property type="component" value="Unassembled WGS sequence"/>
</dbReference>
<reference evidence="11 12" key="1">
    <citation type="submission" date="2022-10" db="EMBL/GenBank/DDBJ databases">
        <title>Luteolibacter arcticus strain CCTCC AB 2014275, whole genome shotgun sequencing project.</title>
        <authorList>
            <person name="Zhao G."/>
            <person name="Shen L."/>
        </authorList>
    </citation>
    <scope>NUCLEOTIDE SEQUENCE [LARGE SCALE GENOMIC DNA]</scope>
    <source>
        <strain evidence="11 12">CCTCC AB 2014275</strain>
    </source>
</reference>
<keyword evidence="5 11" id="KW-0378">Hydrolase</keyword>